<organism evidence="2 3">
    <name type="scientific">Streptomyces griseoaurantiacus</name>
    <dbReference type="NCBI Taxonomy" id="68213"/>
    <lineage>
        <taxon>Bacteria</taxon>
        <taxon>Bacillati</taxon>
        <taxon>Actinomycetota</taxon>
        <taxon>Actinomycetes</taxon>
        <taxon>Kitasatosporales</taxon>
        <taxon>Streptomycetaceae</taxon>
        <taxon>Streptomyces</taxon>
        <taxon>Streptomyces aurantiacus group</taxon>
    </lineage>
</organism>
<dbReference type="InterPro" id="IPR010982">
    <property type="entry name" value="Lambda_DNA-bd_dom_sf"/>
</dbReference>
<dbReference type="CDD" id="cd00093">
    <property type="entry name" value="HTH_XRE"/>
    <property type="match status" value="1"/>
</dbReference>
<dbReference type="PROSITE" id="PS50943">
    <property type="entry name" value="HTH_CROC1"/>
    <property type="match status" value="1"/>
</dbReference>
<dbReference type="EMBL" id="FNAX01000003">
    <property type="protein sequence ID" value="SDE73657.1"/>
    <property type="molecule type" value="Genomic_DNA"/>
</dbReference>
<evidence type="ECO:0000259" key="1">
    <source>
        <dbReference type="PROSITE" id="PS50943"/>
    </source>
</evidence>
<protein>
    <submittedName>
        <fullName evidence="2">Transcriptional regulator, contains XRE-family HTH domain</fullName>
    </submittedName>
</protein>
<dbReference type="InterPro" id="IPR001387">
    <property type="entry name" value="Cro/C1-type_HTH"/>
</dbReference>
<dbReference type="Pfam" id="PF13560">
    <property type="entry name" value="HTH_31"/>
    <property type="match status" value="1"/>
</dbReference>
<dbReference type="Gene3D" id="1.10.260.40">
    <property type="entry name" value="lambda repressor-like DNA-binding domains"/>
    <property type="match status" value="1"/>
</dbReference>
<evidence type="ECO:0000313" key="2">
    <source>
        <dbReference type="EMBL" id="SDE73657.1"/>
    </source>
</evidence>
<dbReference type="GO" id="GO:0003677">
    <property type="term" value="F:DNA binding"/>
    <property type="evidence" value="ECO:0007669"/>
    <property type="project" value="InterPro"/>
</dbReference>
<dbReference type="AlphaFoldDB" id="A0A1G7FCP6"/>
<proteinExistence type="predicted"/>
<feature type="domain" description="HTH cro/C1-type" evidence="1">
    <location>
        <begin position="18"/>
        <end position="72"/>
    </location>
</feature>
<accession>A0A1G7FCP6</accession>
<evidence type="ECO:0000313" key="3">
    <source>
        <dbReference type="Proteomes" id="UP000198614"/>
    </source>
</evidence>
<dbReference type="SUPFAM" id="SSF47413">
    <property type="entry name" value="lambda repressor-like DNA-binding domains"/>
    <property type="match status" value="1"/>
</dbReference>
<dbReference type="InterPro" id="IPR043917">
    <property type="entry name" value="DUF5753"/>
</dbReference>
<name>A0A1G7FCP6_9ACTN</name>
<dbReference type="SMART" id="SM00530">
    <property type="entry name" value="HTH_XRE"/>
    <property type="match status" value="1"/>
</dbReference>
<sequence>MPARTQPTIRQVRLGVELRKLREAAGMTSRDAARLLGTSPAQMSQIEAGNAGVSEERVRRLAVHYACADASLIDALVEIATDRTHGWWEDYRDVLPPVFQDLAELEHHASFMWVVGTAHVPGLLQTEEYARAVLAYRVPELPDSELEARVEHRMRRRAVLGREGATPYEAVLHESVLRTRVADRRVARAQLQALLAESERPNVTVRVIPFDVDGFAGASSMMLYAGGRVPALDTVQRDAPYGSVFLDAAAQLLAMRTLFRKVEFVSLDPTGSRAFIHRVAEEL</sequence>
<dbReference type="Pfam" id="PF19054">
    <property type="entry name" value="DUF5753"/>
    <property type="match status" value="1"/>
</dbReference>
<dbReference type="Proteomes" id="UP000198614">
    <property type="component" value="Unassembled WGS sequence"/>
</dbReference>
<gene>
    <name evidence="2" type="ORF">SAMN05216260_103320</name>
</gene>
<dbReference type="OrthoDB" id="3462393at2"/>
<reference evidence="2 3" key="1">
    <citation type="submission" date="2016-10" db="EMBL/GenBank/DDBJ databases">
        <authorList>
            <person name="de Groot N.N."/>
        </authorList>
    </citation>
    <scope>NUCLEOTIDE SEQUENCE [LARGE SCALE GENOMIC DNA]</scope>
    <source>
        <strain evidence="2 3">CGMCC 4.1859</strain>
    </source>
</reference>